<reference evidence="3" key="1">
    <citation type="journal article" date="2019" name="Plant Biotechnol. J.">
        <title>Genome sequencing of the Australian wild diploid species Gossypium australe highlights disease resistance and delayed gland morphogenesis.</title>
        <authorList>
            <person name="Cai Y."/>
            <person name="Cai X."/>
            <person name="Wang Q."/>
            <person name="Wang P."/>
            <person name="Zhang Y."/>
            <person name="Cai C."/>
            <person name="Xu Y."/>
            <person name="Wang K."/>
            <person name="Zhou Z."/>
            <person name="Wang C."/>
            <person name="Geng S."/>
            <person name="Li B."/>
            <person name="Dong Q."/>
            <person name="Hou Y."/>
            <person name="Wang H."/>
            <person name="Ai P."/>
            <person name="Liu Z."/>
            <person name="Yi F."/>
            <person name="Sun M."/>
            <person name="An G."/>
            <person name="Cheng J."/>
            <person name="Zhang Y."/>
            <person name="Shi Q."/>
            <person name="Xie Y."/>
            <person name="Shi X."/>
            <person name="Chang Y."/>
            <person name="Huang F."/>
            <person name="Chen Y."/>
            <person name="Hong S."/>
            <person name="Mi L."/>
            <person name="Sun Q."/>
            <person name="Zhang L."/>
            <person name="Zhou B."/>
            <person name="Peng R."/>
            <person name="Zhang X."/>
            <person name="Liu F."/>
        </authorList>
    </citation>
    <scope>NUCLEOTIDE SEQUENCE [LARGE SCALE GENOMIC DNA]</scope>
    <source>
        <strain evidence="3">cv. PA1801</strain>
    </source>
</reference>
<dbReference type="Proteomes" id="UP000325315">
    <property type="component" value="Unassembled WGS sequence"/>
</dbReference>
<dbReference type="CDD" id="cd09272">
    <property type="entry name" value="RNase_HI_RT_Ty1"/>
    <property type="match status" value="1"/>
</dbReference>
<feature type="domain" description="Reverse transcriptase Ty1/copia-type" evidence="1">
    <location>
        <begin position="232"/>
        <end position="304"/>
    </location>
</feature>
<evidence type="ECO:0000313" key="2">
    <source>
        <dbReference type="EMBL" id="KAA3473838.1"/>
    </source>
</evidence>
<dbReference type="InterPro" id="IPR012337">
    <property type="entry name" value="RNaseH-like_sf"/>
</dbReference>
<dbReference type="InterPro" id="IPR036397">
    <property type="entry name" value="RNaseH_sf"/>
</dbReference>
<dbReference type="GO" id="GO:0003676">
    <property type="term" value="F:nucleic acid binding"/>
    <property type="evidence" value="ECO:0007669"/>
    <property type="project" value="InterPro"/>
</dbReference>
<gene>
    <name evidence="2" type="ORF">EPI10_024185</name>
</gene>
<dbReference type="PANTHER" id="PTHR11439">
    <property type="entry name" value="GAG-POL-RELATED RETROTRANSPOSON"/>
    <property type="match status" value="1"/>
</dbReference>
<accession>A0A5B6VY67</accession>
<dbReference type="PANTHER" id="PTHR11439:SF503">
    <property type="entry name" value="CYSTEINE-RICH RLK (RECEPTOR-LIKE PROTEIN KINASE) 8"/>
    <property type="match status" value="1"/>
</dbReference>
<proteinExistence type="predicted"/>
<dbReference type="Pfam" id="PF07727">
    <property type="entry name" value="RVT_2"/>
    <property type="match status" value="2"/>
</dbReference>
<dbReference type="AlphaFoldDB" id="A0A5B6VY67"/>
<keyword evidence="3" id="KW-1185">Reference proteome</keyword>
<sequence length="510" mass="59560">METQSGCNICKHRASFDYTYTSQKNGVVERKNRKIIEMARCFLHDKGLLKNFWAEAANITYGYKPEFVNLKAFGCVCFSYIHQVMRDKLDKKAYARTSRAYISSLKAYRIYLPDRNKIEFHEEDDDIDDEPVRGTRSLSDIYQMCNVFVMEPARYEEAADTDQNYKNAIGVKWVYRTKLNPNVSVNKYKPRLVANGYAQMFGVEFLETFALVARMDTVRMLYCPRKRREGVSIEKALYWLKNRYSRIDAYLLNLGFEKYLSEFTLYIKKNGDELLVVSPYVDDLLVLGSRLEFIDKFKEEMKEYKKKQTEIFVCQQKYAKEVINKFSIEACKSTATLMNQKDNCSKEDAAEKINDNLYRSLNGCLMYLTTTRLHIMHVVSLLSRHSYGIKFSQVENFNLHDYSDSNWVGCAGDMRSTSSYCFSLGSVIFSWCLKKQEIVVQSTAEAEYVVATASQALWIRKLLTDFHIEQEENTQIFEDNQATVSIANNLVFHGRTKHFKIKFYFLHDVQ</sequence>
<protein>
    <submittedName>
        <fullName evidence="2">Retrovirus-related Pol polyprotein from transposon TNT 1-94</fullName>
    </submittedName>
</protein>
<dbReference type="EMBL" id="SMMG02000005">
    <property type="protein sequence ID" value="KAA3473838.1"/>
    <property type="molecule type" value="Genomic_DNA"/>
</dbReference>
<name>A0A5B6VY67_9ROSI</name>
<comment type="caution">
    <text evidence="2">The sequence shown here is derived from an EMBL/GenBank/DDBJ whole genome shotgun (WGS) entry which is preliminary data.</text>
</comment>
<evidence type="ECO:0000259" key="1">
    <source>
        <dbReference type="Pfam" id="PF07727"/>
    </source>
</evidence>
<dbReference type="OrthoDB" id="413760at2759"/>
<organism evidence="2 3">
    <name type="scientific">Gossypium australe</name>
    <dbReference type="NCBI Taxonomy" id="47621"/>
    <lineage>
        <taxon>Eukaryota</taxon>
        <taxon>Viridiplantae</taxon>
        <taxon>Streptophyta</taxon>
        <taxon>Embryophyta</taxon>
        <taxon>Tracheophyta</taxon>
        <taxon>Spermatophyta</taxon>
        <taxon>Magnoliopsida</taxon>
        <taxon>eudicotyledons</taxon>
        <taxon>Gunneridae</taxon>
        <taxon>Pentapetalae</taxon>
        <taxon>rosids</taxon>
        <taxon>malvids</taxon>
        <taxon>Malvales</taxon>
        <taxon>Malvaceae</taxon>
        <taxon>Malvoideae</taxon>
        <taxon>Gossypium</taxon>
    </lineage>
</organism>
<dbReference type="SUPFAM" id="SSF53098">
    <property type="entry name" value="Ribonuclease H-like"/>
    <property type="match status" value="1"/>
</dbReference>
<dbReference type="InterPro" id="IPR013103">
    <property type="entry name" value="RVT_2"/>
</dbReference>
<evidence type="ECO:0000313" key="3">
    <source>
        <dbReference type="Proteomes" id="UP000325315"/>
    </source>
</evidence>
<feature type="domain" description="Reverse transcriptase Ty1/copia-type" evidence="1">
    <location>
        <begin position="166"/>
        <end position="222"/>
    </location>
</feature>
<dbReference type="Gene3D" id="3.30.420.10">
    <property type="entry name" value="Ribonuclease H-like superfamily/Ribonuclease H"/>
    <property type="match status" value="1"/>
</dbReference>